<accession>A0A9X0WLN7</accession>
<evidence type="ECO:0000313" key="3">
    <source>
        <dbReference type="Proteomes" id="UP000676511"/>
    </source>
</evidence>
<keyword evidence="3" id="KW-1185">Reference proteome</keyword>
<dbReference type="RefSeq" id="WP_200771816.1">
    <property type="nucleotide sequence ID" value="NZ_CP072329.1"/>
</dbReference>
<dbReference type="Proteomes" id="UP000676511">
    <property type="component" value="Chromosome"/>
</dbReference>
<name>A0A9X0WLN7_9STRE</name>
<gene>
    <name evidence="1" type="ORF">BTU61_00170</name>
    <name evidence="2" type="ORF">J4854_05450</name>
</gene>
<dbReference type="InterPro" id="IPR018672">
    <property type="entry name" value="DUF2140"/>
</dbReference>
<proteinExistence type="predicted"/>
<reference evidence="1" key="1">
    <citation type="submission" date="2016-12" db="EMBL/GenBank/DDBJ databases">
        <title>Draft genome of Streptococcus lactarius CCUG 66490T type strain.</title>
        <authorList>
            <person name="Salva-Serra F."/>
            <person name="Engstrom-Jakobsson H."/>
            <person name="Thorell K."/>
            <person name="Gomila M."/>
            <person name="Gonzales-Siles L."/>
            <person name="Busquets A."/>
            <person name="Jaen-Luchoro D."/>
            <person name="Karlsson R."/>
            <person name="Kristiansson E."/>
            <person name="Moore E."/>
        </authorList>
    </citation>
    <scope>NUCLEOTIDE SEQUENCE</scope>
    <source>
        <strain evidence="1">CCUG 66490</strain>
    </source>
</reference>
<dbReference type="Proteomes" id="UP001138780">
    <property type="component" value="Unassembled WGS sequence"/>
</dbReference>
<organism evidence="1 4">
    <name type="scientific">Streptococcus lactarius</name>
    <dbReference type="NCBI Taxonomy" id="684066"/>
    <lineage>
        <taxon>Bacteria</taxon>
        <taxon>Bacillati</taxon>
        <taxon>Bacillota</taxon>
        <taxon>Bacilli</taxon>
        <taxon>Lactobacillales</taxon>
        <taxon>Streptococcaceae</taxon>
        <taxon>Streptococcus</taxon>
    </lineage>
</organism>
<reference evidence="2 3" key="2">
    <citation type="submission" date="2021-03" db="EMBL/GenBank/DDBJ databases">
        <title>Human Oral Microbial Genomes.</title>
        <authorList>
            <person name="Johnston C.D."/>
            <person name="Chen T."/>
            <person name="Dewhirst F.E."/>
        </authorList>
    </citation>
    <scope>NUCLEOTIDE SEQUENCE [LARGE SCALE GENOMIC DNA]</scope>
    <source>
        <strain evidence="2 3">CCUG 66490</strain>
    </source>
</reference>
<protein>
    <submittedName>
        <fullName evidence="2">YpmS family protein</fullName>
    </submittedName>
</protein>
<dbReference type="EMBL" id="CP072329">
    <property type="protein sequence ID" value="QUB39884.1"/>
    <property type="molecule type" value="Genomic_DNA"/>
</dbReference>
<sequence>MRLRKLGINGIPKKDQLAQIKKINIWKWLFLGLVSLLVALGLVVQSRLATPREDVRQLQRTAKTSDVQVGTMTTTRDQFNDTIKHLLKKYHLSDYKVYADNQQILLEGQLSLLGKSYPLYIYFQPSKLENGNILLSVKDFSVGSFQIPQKMVLQLLSKNKNIPKFVQISPKQSTITILLSEMDNDFGIYAKANTIDLYNDKIVFDLYQKK</sequence>
<dbReference type="Pfam" id="PF09911">
    <property type="entry name" value="DUF2140"/>
    <property type="match status" value="1"/>
</dbReference>
<dbReference type="EMBL" id="MRXX01000001">
    <property type="protein sequence ID" value="MBK4778631.1"/>
    <property type="molecule type" value="Genomic_DNA"/>
</dbReference>
<evidence type="ECO:0000313" key="4">
    <source>
        <dbReference type="Proteomes" id="UP001138780"/>
    </source>
</evidence>
<evidence type="ECO:0000313" key="2">
    <source>
        <dbReference type="EMBL" id="QUB39884.1"/>
    </source>
</evidence>
<dbReference type="AlphaFoldDB" id="A0A9X0WLN7"/>
<evidence type="ECO:0000313" key="1">
    <source>
        <dbReference type="EMBL" id="MBK4778631.1"/>
    </source>
</evidence>